<dbReference type="GO" id="GO:0016020">
    <property type="term" value="C:membrane"/>
    <property type="evidence" value="ECO:0007669"/>
    <property type="project" value="UniProtKB-SubCell"/>
</dbReference>
<feature type="transmembrane region" description="Helical" evidence="6">
    <location>
        <begin position="422"/>
        <end position="444"/>
    </location>
</feature>
<feature type="transmembrane region" description="Helical" evidence="6">
    <location>
        <begin position="6"/>
        <end position="31"/>
    </location>
</feature>
<keyword evidence="3 6" id="KW-1133">Transmembrane helix</keyword>
<proteinExistence type="predicted"/>
<name>A0A177ERU3_9EURO</name>
<evidence type="ECO:0000313" key="8">
    <source>
        <dbReference type="Proteomes" id="UP000077002"/>
    </source>
</evidence>
<sequence length="510" mass="56168">MAPTGLLNSFLAAIQASLSVLLVIFYGGVAAHLKLLNSANTKALSKICVRMFLPALLIVKIGSELHAGSAKRYLIVFIWAIVCHLISFVIGIVAHLWLGMPDWTTVALMFNNTTSYPLLLIEALDETGILRALIVTDETTDAAVERAKSYFLVFATVSSCLTFAVGPRLIDTENAPDDDDEGESKDDAPERDEPFDAVERAYRDRTDDEAGEVNEETGLLQSPDTYTFPQRQSTVSFANYTENSFFPSTRRSSFSGRPAQPSRRSSMAAVTLQRRASIVPKKQWYKLGPRAKWWLLFISDFFNAPLLGALVGVVIGLIPVLHRAFFNDTYEGGIFTAWLTASLKNIGGLFVPLPVVVAGVSLYTAMQEARQASREGQKTQHMPWLTVTFIMVVRFVLWPAASIYFIFLVASKSTVLGPDPMLWFAMMLMPTGPPAMKLITLVQVSDAEEEDERNIAKLLTVSFESSRSLDRLSWNATYLPGVTQISYLISPILSFTVVGGLRAAQAAIPS</sequence>
<feature type="region of interest" description="Disordered" evidence="5">
    <location>
        <begin position="171"/>
        <end position="227"/>
    </location>
</feature>
<feature type="compositionally biased region" description="Acidic residues" evidence="5">
    <location>
        <begin position="174"/>
        <end position="184"/>
    </location>
</feature>
<feature type="compositionally biased region" description="Low complexity" evidence="5">
    <location>
        <begin position="248"/>
        <end position="257"/>
    </location>
</feature>
<feature type="transmembrane region" description="Helical" evidence="6">
    <location>
        <begin position="73"/>
        <end position="98"/>
    </location>
</feature>
<dbReference type="OrthoDB" id="191139at2759"/>
<organism evidence="7 8">
    <name type="scientific">Fonsecaea monophora</name>
    <dbReference type="NCBI Taxonomy" id="254056"/>
    <lineage>
        <taxon>Eukaryota</taxon>
        <taxon>Fungi</taxon>
        <taxon>Dikarya</taxon>
        <taxon>Ascomycota</taxon>
        <taxon>Pezizomycotina</taxon>
        <taxon>Eurotiomycetes</taxon>
        <taxon>Chaetothyriomycetidae</taxon>
        <taxon>Chaetothyriales</taxon>
        <taxon>Herpotrichiellaceae</taxon>
        <taxon>Fonsecaea</taxon>
    </lineage>
</organism>
<dbReference type="Proteomes" id="UP000077002">
    <property type="component" value="Unassembled WGS sequence"/>
</dbReference>
<comment type="caution">
    <text evidence="7">The sequence shown here is derived from an EMBL/GenBank/DDBJ whole genome shotgun (WGS) entry which is preliminary data.</text>
</comment>
<evidence type="ECO:0000256" key="5">
    <source>
        <dbReference type="SAM" id="MobiDB-lite"/>
    </source>
</evidence>
<feature type="transmembrane region" description="Helical" evidence="6">
    <location>
        <begin position="384"/>
        <end position="410"/>
    </location>
</feature>
<dbReference type="InterPro" id="IPR004776">
    <property type="entry name" value="Mem_transp_PIN-like"/>
</dbReference>
<evidence type="ECO:0000313" key="7">
    <source>
        <dbReference type="EMBL" id="OAG34171.1"/>
    </source>
</evidence>
<dbReference type="GO" id="GO:0005783">
    <property type="term" value="C:endoplasmic reticulum"/>
    <property type="evidence" value="ECO:0007669"/>
    <property type="project" value="TreeGrafter"/>
</dbReference>
<comment type="subcellular location">
    <subcellularLocation>
        <location evidence="1">Membrane</location>
        <topology evidence="1">Multi-pass membrane protein</topology>
    </subcellularLocation>
</comment>
<dbReference type="GeneID" id="34606758"/>
<feature type="transmembrane region" description="Helical" evidence="6">
    <location>
        <begin position="293"/>
        <end position="321"/>
    </location>
</feature>
<keyword evidence="2 6" id="KW-0812">Transmembrane</keyword>
<dbReference type="RefSeq" id="XP_022506123.1">
    <property type="nucleotide sequence ID" value="XM_022661554.1"/>
</dbReference>
<feature type="region of interest" description="Disordered" evidence="5">
    <location>
        <begin position="248"/>
        <end position="267"/>
    </location>
</feature>
<evidence type="ECO:0000256" key="6">
    <source>
        <dbReference type="SAM" id="Phobius"/>
    </source>
</evidence>
<evidence type="ECO:0000256" key="4">
    <source>
        <dbReference type="ARBA" id="ARBA00023136"/>
    </source>
</evidence>
<accession>A0A177ERU3</accession>
<dbReference type="AlphaFoldDB" id="A0A177ERU3"/>
<evidence type="ECO:0000256" key="1">
    <source>
        <dbReference type="ARBA" id="ARBA00004141"/>
    </source>
</evidence>
<reference evidence="7 8" key="1">
    <citation type="submission" date="2016-03" db="EMBL/GenBank/DDBJ databases">
        <title>Draft genome sequence of the Fonsecaea monophora CBS 269.37.</title>
        <authorList>
            <person name="Bombassaro A."/>
            <person name="Vinicius W.A."/>
            <person name="De Hoog S."/>
            <person name="Sun J."/>
            <person name="Souza E.M."/>
            <person name="Raittz R.T."/>
            <person name="Costa F."/>
            <person name="Leao A.C."/>
            <person name="Tadra-Sfeir M.Z."/>
            <person name="Baura V."/>
            <person name="Balsanelli E."/>
            <person name="Pedrosa F.O."/>
            <person name="Moreno L.F."/>
            <person name="Steffens M.B."/>
            <person name="Xi L."/>
            <person name="Bocca A.L."/>
            <person name="Felipe M.S."/>
            <person name="Teixeira M."/>
            <person name="Telles Filho F.Q."/>
            <person name="Azevedo C.M."/>
            <person name="Gomes R."/>
            <person name="Vicente V.A."/>
        </authorList>
    </citation>
    <scope>NUCLEOTIDE SEQUENCE [LARGE SCALE GENOMIC DNA]</scope>
    <source>
        <strain evidence="7 8">CBS 269.37</strain>
    </source>
</reference>
<protein>
    <submittedName>
        <fullName evidence="7">Uncharacterized protein</fullName>
    </submittedName>
</protein>
<dbReference type="GO" id="GO:0055085">
    <property type="term" value="P:transmembrane transport"/>
    <property type="evidence" value="ECO:0007669"/>
    <property type="project" value="InterPro"/>
</dbReference>
<keyword evidence="4 6" id="KW-0472">Membrane</keyword>
<gene>
    <name evidence="7" type="ORF">AYO21_11670</name>
</gene>
<feature type="transmembrane region" description="Helical" evidence="6">
    <location>
        <begin position="341"/>
        <end position="363"/>
    </location>
</feature>
<evidence type="ECO:0000256" key="2">
    <source>
        <dbReference type="ARBA" id="ARBA00022692"/>
    </source>
</evidence>
<evidence type="ECO:0000256" key="3">
    <source>
        <dbReference type="ARBA" id="ARBA00022989"/>
    </source>
</evidence>
<feature type="compositionally biased region" description="Basic and acidic residues" evidence="5">
    <location>
        <begin position="185"/>
        <end position="208"/>
    </location>
</feature>
<keyword evidence="8" id="KW-1185">Reference proteome</keyword>
<dbReference type="EMBL" id="LVKK01000175">
    <property type="protein sequence ID" value="OAG34171.1"/>
    <property type="molecule type" value="Genomic_DNA"/>
</dbReference>
<dbReference type="PANTHER" id="PTHR31794">
    <property type="entry name" value="AUXIN EFFLUX TRANSPORTER FAMILY PROTEIN (EUROFUNG)"/>
    <property type="match status" value="1"/>
</dbReference>
<dbReference type="Pfam" id="PF03547">
    <property type="entry name" value="Mem_trans"/>
    <property type="match status" value="1"/>
</dbReference>
<dbReference type="PANTHER" id="PTHR31794:SF4">
    <property type="entry name" value="AUXIN EFFLUX TRANSPORTER FAMILY PROTEIN (EUROFUNG)"/>
    <property type="match status" value="1"/>
</dbReference>